<dbReference type="Pfam" id="PF17032">
    <property type="entry name" value="Zn_ribbon_15"/>
    <property type="match status" value="1"/>
</dbReference>
<dbReference type="Proteomes" id="UP000184035">
    <property type="component" value="Unassembled WGS sequence"/>
</dbReference>
<reference evidence="2 3" key="1">
    <citation type="submission" date="2016-11" db="EMBL/GenBank/DDBJ databases">
        <authorList>
            <person name="Jaros S."/>
            <person name="Januszkiewicz K."/>
            <person name="Wedrychowicz H."/>
        </authorList>
    </citation>
    <scope>NUCLEOTIDE SEQUENCE [LARGE SCALE GENOMIC DNA]</scope>
    <source>
        <strain evidence="2 3">DSM 2631</strain>
    </source>
</reference>
<gene>
    <name evidence="2" type="ORF">SAMN05443638_10137</name>
</gene>
<evidence type="ECO:0000259" key="1">
    <source>
        <dbReference type="Pfam" id="PF17032"/>
    </source>
</evidence>
<keyword evidence="3" id="KW-1185">Reference proteome</keyword>
<dbReference type="PANTHER" id="PTHR36718:SF1">
    <property type="entry name" value="DOUBLE ZINC RIBBON PROTEIN MJ0416"/>
    <property type="match status" value="1"/>
</dbReference>
<dbReference type="STRING" id="1533.SAMN05443638_10137"/>
<dbReference type="Gene3D" id="2.20.20.30">
    <property type="entry name" value="reverse gyrase domain"/>
    <property type="match status" value="1"/>
</dbReference>
<sequence>MFFIGIFGIDKKEVKLGTITSTNCNICSNYSVQIIKTYSFFHFFFIPLFKWNEEYFGICANCNAIYKIKPEKGKAFEKGDKLAITYWDLTLINNSFNSIKKCPNCNRECESDYEFCPYCGHKLH</sequence>
<organism evidence="2 3">
    <name type="scientific">Clostridium fallax</name>
    <dbReference type="NCBI Taxonomy" id="1533"/>
    <lineage>
        <taxon>Bacteria</taxon>
        <taxon>Bacillati</taxon>
        <taxon>Bacillota</taxon>
        <taxon>Clostridia</taxon>
        <taxon>Eubacteriales</taxon>
        <taxon>Clostridiaceae</taxon>
        <taxon>Clostridium</taxon>
    </lineage>
</organism>
<proteinExistence type="predicted"/>
<dbReference type="PANTHER" id="PTHR36718">
    <property type="entry name" value="OS05G0435400 PROTEIN"/>
    <property type="match status" value="1"/>
</dbReference>
<dbReference type="InterPro" id="IPR053281">
    <property type="entry name" value="Double_zinc_ribbon"/>
</dbReference>
<dbReference type="InterPro" id="IPR031493">
    <property type="entry name" value="Zinc_ribbon_15"/>
</dbReference>
<name>A0A1M4SHZ3_9CLOT</name>
<evidence type="ECO:0000313" key="3">
    <source>
        <dbReference type="Proteomes" id="UP000184035"/>
    </source>
</evidence>
<dbReference type="OrthoDB" id="4377018at2"/>
<feature type="domain" description="Zinc-ribbon 15" evidence="1">
    <location>
        <begin position="23"/>
        <end position="120"/>
    </location>
</feature>
<dbReference type="AlphaFoldDB" id="A0A1M4SHZ3"/>
<dbReference type="RefSeq" id="WP_072892211.1">
    <property type="nucleotide sequence ID" value="NZ_FQVM01000001.1"/>
</dbReference>
<dbReference type="EMBL" id="FQVM01000001">
    <property type="protein sequence ID" value="SHE31810.1"/>
    <property type="molecule type" value="Genomic_DNA"/>
</dbReference>
<protein>
    <submittedName>
        <fullName evidence="2">Zinc-ribbon family protein</fullName>
    </submittedName>
</protein>
<evidence type="ECO:0000313" key="2">
    <source>
        <dbReference type="EMBL" id="SHE31810.1"/>
    </source>
</evidence>
<accession>A0A1M4SHZ3</accession>